<dbReference type="EMBL" id="FXTO01000007">
    <property type="protein sequence ID" value="SMO62599.1"/>
    <property type="molecule type" value="Genomic_DNA"/>
</dbReference>
<keyword evidence="1" id="KW-0472">Membrane</keyword>
<accession>A0A521CSY7</accession>
<evidence type="ECO:0000313" key="3">
    <source>
        <dbReference type="Proteomes" id="UP000316030"/>
    </source>
</evidence>
<gene>
    <name evidence="2" type="ORF">SAMN06265173_107132</name>
</gene>
<keyword evidence="1" id="KW-1133">Transmembrane helix</keyword>
<organism evidence="2 3">
    <name type="scientific">Thalassovita litoralis</name>
    <dbReference type="NCBI Taxonomy" id="1010611"/>
    <lineage>
        <taxon>Bacteria</taxon>
        <taxon>Pseudomonadati</taxon>
        <taxon>Pseudomonadota</taxon>
        <taxon>Alphaproteobacteria</taxon>
        <taxon>Rhodobacterales</taxon>
        <taxon>Roseobacteraceae</taxon>
        <taxon>Thalassovita</taxon>
    </lineage>
</organism>
<feature type="transmembrane region" description="Helical" evidence="1">
    <location>
        <begin position="27"/>
        <end position="52"/>
    </location>
</feature>
<dbReference type="RefSeq" id="WP_142492911.1">
    <property type="nucleotide sequence ID" value="NZ_FXTO01000007.1"/>
</dbReference>
<dbReference type="Proteomes" id="UP000316030">
    <property type="component" value="Unassembled WGS sequence"/>
</dbReference>
<keyword evidence="3" id="KW-1185">Reference proteome</keyword>
<evidence type="ECO:0000313" key="2">
    <source>
        <dbReference type="EMBL" id="SMO62599.1"/>
    </source>
</evidence>
<keyword evidence="1" id="KW-0812">Transmembrane</keyword>
<dbReference type="AlphaFoldDB" id="A0A521CSY7"/>
<sequence length="73" mass="7176">MALVVLLVFSVLGFVTAVVGFLGFGVSVGAAFVIYFAVALGAPGCMLPLIILSRLGRGRGGPGGTNAGTPIPA</sequence>
<reference evidence="2 3" key="1">
    <citation type="submission" date="2017-05" db="EMBL/GenBank/DDBJ databases">
        <authorList>
            <person name="Varghese N."/>
            <person name="Submissions S."/>
        </authorList>
    </citation>
    <scope>NUCLEOTIDE SEQUENCE [LARGE SCALE GENOMIC DNA]</scope>
    <source>
        <strain evidence="2 3">DSM 29506</strain>
    </source>
</reference>
<protein>
    <submittedName>
        <fullName evidence="2">Uncharacterized protein</fullName>
    </submittedName>
</protein>
<name>A0A521CSY7_9RHOB</name>
<evidence type="ECO:0000256" key="1">
    <source>
        <dbReference type="SAM" id="Phobius"/>
    </source>
</evidence>
<proteinExistence type="predicted"/>